<dbReference type="InterPro" id="IPR010987">
    <property type="entry name" value="Glutathione-S-Trfase_C-like"/>
</dbReference>
<evidence type="ECO:0000313" key="2">
    <source>
        <dbReference type="EMBL" id="KRL18324.1"/>
    </source>
</evidence>
<dbReference type="SUPFAM" id="SSF47616">
    <property type="entry name" value="GST C-terminal domain-like"/>
    <property type="match status" value="1"/>
</dbReference>
<dbReference type="Gene3D" id="3.40.30.10">
    <property type="entry name" value="Glutaredoxin"/>
    <property type="match status" value="1"/>
</dbReference>
<organism evidence="2 3">
    <name type="scientific">Lentilactobacillus rapi DSM 19907 = JCM 15042</name>
    <dbReference type="NCBI Taxonomy" id="1423795"/>
    <lineage>
        <taxon>Bacteria</taxon>
        <taxon>Bacillati</taxon>
        <taxon>Bacillota</taxon>
        <taxon>Bacilli</taxon>
        <taxon>Lactobacillales</taxon>
        <taxon>Lactobacillaceae</taxon>
        <taxon>Lentilactobacillus</taxon>
    </lineage>
</organism>
<dbReference type="EMBL" id="AZEI01000007">
    <property type="protein sequence ID" value="KRL18324.1"/>
    <property type="molecule type" value="Genomic_DNA"/>
</dbReference>
<name>A0ABR5PGE2_9LACO</name>
<accession>A0ABR5PGE2</accession>
<reference evidence="2 3" key="1">
    <citation type="journal article" date="2015" name="Genome Announc.">
        <title>Expanding the biotechnology potential of lactobacilli through comparative genomics of 213 strains and associated genera.</title>
        <authorList>
            <person name="Sun Z."/>
            <person name="Harris H.M."/>
            <person name="McCann A."/>
            <person name="Guo C."/>
            <person name="Argimon S."/>
            <person name="Zhang W."/>
            <person name="Yang X."/>
            <person name="Jeffery I.B."/>
            <person name="Cooney J.C."/>
            <person name="Kagawa T.F."/>
            <person name="Liu W."/>
            <person name="Song Y."/>
            <person name="Salvetti E."/>
            <person name="Wrobel A."/>
            <person name="Rasinkangas P."/>
            <person name="Parkhill J."/>
            <person name="Rea M.C."/>
            <person name="O'Sullivan O."/>
            <person name="Ritari J."/>
            <person name="Douillard F.P."/>
            <person name="Paul Ross R."/>
            <person name="Yang R."/>
            <person name="Briner A.E."/>
            <person name="Felis G.E."/>
            <person name="de Vos W.M."/>
            <person name="Barrangou R."/>
            <person name="Klaenhammer T.R."/>
            <person name="Caufield P.W."/>
            <person name="Cui Y."/>
            <person name="Zhang H."/>
            <person name="O'Toole P.W."/>
        </authorList>
    </citation>
    <scope>NUCLEOTIDE SEQUENCE [LARGE SCALE GENOMIC DNA]</scope>
    <source>
        <strain evidence="2 3">DSM 19907</strain>
    </source>
</reference>
<proteinExistence type="predicted"/>
<dbReference type="PANTHER" id="PTHR32419">
    <property type="entry name" value="GLUTATHIONYL-HYDROQUINONE REDUCTASE"/>
    <property type="match status" value="1"/>
</dbReference>
<keyword evidence="3" id="KW-1185">Reference proteome</keyword>
<sequence>MIKGPNWKKIVSVRPFNYQMADKLCKLELKFYPLGVIDMSDQVKPNDACSWQPKKTTDSPFSKKFSTGELPIETNRYRLIWGRFCPWATPIATMIDYTGLDQVISKGAIYSLRHAGVNDNWFFGKGDQKDPVLQTTSLRENFEKVDPSFTDRPTVPALVDVKTGKVVNNSSQEIMNELASSWQPYFKEGVADVLPASERTPILTLTSQIITDITSIPGQIAAVKSQSEYKKLANQYFDRLQWLDDRLAQRQFLMGDNLTVPDFWLVVSLIRFDTVFYFQSKLNQKQLTDFPNLWRYAKTCYQIPAFKQDTDFQAIKEHFYQVSDDPVDSLSRIIPLGPDESKWDE</sequence>
<dbReference type="PANTHER" id="PTHR32419:SF6">
    <property type="entry name" value="GLUTATHIONE S-TRANSFERASE OMEGA-LIKE 1-RELATED"/>
    <property type="match status" value="1"/>
</dbReference>
<gene>
    <name evidence="2" type="ORF">FD12_GL000032</name>
</gene>
<protein>
    <submittedName>
        <fullName evidence="2">Glutathione S-transferase protein</fullName>
    </submittedName>
</protein>
<comment type="caution">
    <text evidence="2">The sequence shown here is derived from an EMBL/GenBank/DDBJ whole genome shotgun (WGS) entry which is preliminary data.</text>
</comment>
<dbReference type="PROSITE" id="PS50405">
    <property type="entry name" value="GST_CTER"/>
    <property type="match status" value="1"/>
</dbReference>
<feature type="domain" description="GST C-terminal" evidence="1">
    <location>
        <begin position="195"/>
        <end position="322"/>
    </location>
</feature>
<dbReference type="Pfam" id="PF13410">
    <property type="entry name" value="GST_C_2"/>
    <property type="match status" value="1"/>
</dbReference>
<dbReference type="InterPro" id="IPR016639">
    <property type="entry name" value="GST_Omega/GSH"/>
</dbReference>
<dbReference type="Gene3D" id="1.20.1050.10">
    <property type="match status" value="1"/>
</dbReference>
<evidence type="ECO:0000313" key="3">
    <source>
        <dbReference type="Proteomes" id="UP000051977"/>
    </source>
</evidence>
<evidence type="ECO:0000259" key="1">
    <source>
        <dbReference type="PROSITE" id="PS50405"/>
    </source>
</evidence>
<dbReference type="Proteomes" id="UP000051977">
    <property type="component" value="Unassembled WGS sequence"/>
</dbReference>
<dbReference type="InterPro" id="IPR036282">
    <property type="entry name" value="Glutathione-S-Trfase_C_sf"/>
</dbReference>